<dbReference type="Pfam" id="PF06188">
    <property type="entry name" value="HrpE"/>
    <property type="match status" value="1"/>
</dbReference>
<evidence type="ECO:0000313" key="9">
    <source>
        <dbReference type="Proteomes" id="UP000078227"/>
    </source>
</evidence>
<keyword evidence="4" id="KW-0653">Protein transport</keyword>
<feature type="coiled-coil region" evidence="6">
    <location>
        <begin position="36"/>
        <end position="97"/>
    </location>
</feature>
<comment type="subcellular location">
    <subcellularLocation>
        <location evidence="1">Cytoplasm</location>
    </subcellularLocation>
</comment>
<keyword evidence="6" id="KW-0175">Coiled coil</keyword>
<keyword evidence="2" id="KW-0813">Transport</keyword>
<dbReference type="EMBL" id="CP014007">
    <property type="protein sequence ID" value="ANI81300.1"/>
    <property type="molecule type" value="Genomic_DNA"/>
</dbReference>
<sequence>MWKIREIVLPPSLMAGEGAIVPREVLDEHRQAQALLRQAEQEAGQILAAAREEAERQVLAARAECEMQFLQNAETVLEEWRQARAQQEENLVSQAQQLVSAVFVHLFARTSDEQKISALLRQILQAQTAEKGSSATLWCHPSQFDAVGNWLQAHASLDWLLQTDDALETHQLRLQTTNGELSVNWEHLQQRLLNTLQA</sequence>
<keyword evidence="9" id="KW-1185">Reference proteome</keyword>
<dbReference type="Proteomes" id="UP000078227">
    <property type="component" value="Chromosome"/>
</dbReference>
<organism evidence="8 10">
    <name type="scientific">Kosakonia oryzae</name>
    <dbReference type="NCBI Taxonomy" id="497725"/>
    <lineage>
        <taxon>Bacteria</taxon>
        <taxon>Pseudomonadati</taxon>
        <taxon>Pseudomonadota</taxon>
        <taxon>Gammaproteobacteria</taxon>
        <taxon>Enterobacterales</taxon>
        <taxon>Enterobacteriaceae</taxon>
        <taxon>Kosakonia</taxon>
    </lineage>
</organism>
<name>A0AA94H5Q9_9ENTR</name>
<reference evidence="8 10" key="1">
    <citation type="submission" date="2016-10" db="EMBL/GenBank/DDBJ databases">
        <authorList>
            <person name="Varghese N."/>
            <person name="Submissions S."/>
        </authorList>
    </citation>
    <scope>NUCLEOTIDE SEQUENCE [LARGE SCALE GENOMIC DNA]</scope>
    <source>
        <strain evidence="8 10">CGMCC 1.7012</strain>
    </source>
</reference>
<evidence type="ECO:0000256" key="3">
    <source>
        <dbReference type="ARBA" id="ARBA00022490"/>
    </source>
</evidence>
<reference evidence="7 9" key="2">
    <citation type="submission" date="2021-03" db="EMBL/GenBank/DDBJ databases">
        <authorList>
            <person name="Li Y."/>
            <person name="Li S."/>
            <person name="Chen M."/>
            <person name="Peng G."/>
            <person name="Tan Z."/>
            <person name="An Q."/>
        </authorList>
    </citation>
    <scope>NUCLEOTIDE SEQUENCE [LARGE SCALE GENOMIC DNA]</scope>
    <source>
        <strain evidence="7 9">Ola 51</strain>
    </source>
</reference>
<dbReference type="InterPro" id="IPR012842">
    <property type="entry name" value="T3SS_SctL/SctL2"/>
</dbReference>
<evidence type="ECO:0000313" key="10">
    <source>
        <dbReference type="Proteomes" id="UP000182314"/>
    </source>
</evidence>
<comment type="similarity">
    <text evidence="5">Belongs to the SctL stator family.</text>
</comment>
<dbReference type="GO" id="GO:0030254">
    <property type="term" value="P:protein secretion by the type III secretion system"/>
    <property type="evidence" value="ECO:0007669"/>
    <property type="project" value="InterPro"/>
</dbReference>
<evidence type="ECO:0000256" key="1">
    <source>
        <dbReference type="ARBA" id="ARBA00004496"/>
    </source>
</evidence>
<dbReference type="GO" id="GO:0005737">
    <property type="term" value="C:cytoplasm"/>
    <property type="evidence" value="ECO:0007669"/>
    <property type="project" value="UniProtKB-SubCell"/>
</dbReference>
<dbReference type="RefSeq" id="WP_064563692.1">
    <property type="nucleotide sequence ID" value="NZ_CP014007.2"/>
</dbReference>
<keyword evidence="3" id="KW-0963">Cytoplasm</keyword>
<evidence type="ECO:0000256" key="5">
    <source>
        <dbReference type="ARBA" id="ARBA00024335"/>
    </source>
</evidence>
<proteinExistence type="inferred from homology"/>
<evidence type="ECO:0000313" key="7">
    <source>
        <dbReference type="EMBL" id="ANI81300.1"/>
    </source>
</evidence>
<dbReference type="InterPro" id="IPR009335">
    <property type="entry name" value="T3SS_HrpE/ATPase_suE"/>
</dbReference>
<dbReference type="NCBIfam" id="TIGR02499">
    <property type="entry name" value="HrpE_YscL_not"/>
    <property type="match status" value="1"/>
</dbReference>
<evidence type="ECO:0000256" key="2">
    <source>
        <dbReference type="ARBA" id="ARBA00022448"/>
    </source>
</evidence>
<evidence type="ECO:0000313" key="8">
    <source>
        <dbReference type="EMBL" id="SFC87657.1"/>
    </source>
</evidence>
<accession>A0AA94H5Q9</accession>
<evidence type="ECO:0000256" key="6">
    <source>
        <dbReference type="SAM" id="Coils"/>
    </source>
</evidence>
<dbReference type="Proteomes" id="UP000182314">
    <property type="component" value="Unassembled WGS sequence"/>
</dbReference>
<evidence type="ECO:0000256" key="4">
    <source>
        <dbReference type="ARBA" id="ARBA00022927"/>
    </source>
</evidence>
<protein>
    <submittedName>
        <fullName evidence="8">Type III secretion protein L</fullName>
    </submittedName>
    <submittedName>
        <fullName evidence="7">Type III secretion system stator protein SctL</fullName>
    </submittedName>
</protein>
<dbReference type="EMBL" id="FOKO01000004">
    <property type="protein sequence ID" value="SFC87657.1"/>
    <property type="molecule type" value="Genomic_DNA"/>
</dbReference>
<gene>
    <name evidence="7" type="primary">sctL</name>
    <name evidence="7" type="ORF">AWR26_03710</name>
    <name evidence="8" type="ORF">SAMN05216286_3568</name>
</gene>
<dbReference type="KEGG" id="kor:AWR26_03710"/>
<dbReference type="AlphaFoldDB" id="A0AA94H5Q9"/>